<gene>
    <name evidence="1" type="ORF">Cni_G14091</name>
</gene>
<evidence type="ECO:0000313" key="1">
    <source>
        <dbReference type="EMBL" id="WOL05363.1"/>
    </source>
</evidence>
<dbReference type="EMBL" id="CP136893">
    <property type="protein sequence ID" value="WOL05363.1"/>
    <property type="molecule type" value="Genomic_DNA"/>
</dbReference>
<accession>A0AAQ3KDW6</accession>
<dbReference type="AlphaFoldDB" id="A0AAQ3KDW6"/>
<evidence type="ECO:0000313" key="2">
    <source>
        <dbReference type="Proteomes" id="UP001327560"/>
    </source>
</evidence>
<sequence>MEAAGRRFRRYRAFLVPRSDSRRGFLQEDGGRWKEISAISCFLSPSIRFSTRVSSRTRWKDYELNLAQLIHCAFPTVKKIPSVLSSIEEYFESFAVSLLEKTPSE</sequence>
<keyword evidence="2" id="KW-1185">Reference proteome</keyword>
<organism evidence="1 2">
    <name type="scientific">Canna indica</name>
    <name type="common">Indian-shot</name>
    <dbReference type="NCBI Taxonomy" id="4628"/>
    <lineage>
        <taxon>Eukaryota</taxon>
        <taxon>Viridiplantae</taxon>
        <taxon>Streptophyta</taxon>
        <taxon>Embryophyta</taxon>
        <taxon>Tracheophyta</taxon>
        <taxon>Spermatophyta</taxon>
        <taxon>Magnoliopsida</taxon>
        <taxon>Liliopsida</taxon>
        <taxon>Zingiberales</taxon>
        <taxon>Cannaceae</taxon>
        <taxon>Canna</taxon>
    </lineage>
</organism>
<protein>
    <submittedName>
        <fullName evidence="1">Uncharacterized protein</fullName>
    </submittedName>
</protein>
<name>A0AAQ3KDW6_9LILI</name>
<proteinExistence type="predicted"/>
<reference evidence="1 2" key="1">
    <citation type="submission" date="2023-10" db="EMBL/GenBank/DDBJ databases">
        <title>Chromosome-scale genome assembly provides insights into flower coloration mechanisms of Canna indica.</title>
        <authorList>
            <person name="Li C."/>
        </authorList>
    </citation>
    <scope>NUCLEOTIDE SEQUENCE [LARGE SCALE GENOMIC DNA]</scope>
    <source>
        <tissue evidence="1">Flower</tissue>
    </source>
</reference>
<dbReference type="Proteomes" id="UP001327560">
    <property type="component" value="Chromosome 4"/>
</dbReference>